<feature type="compositionally biased region" description="Polar residues" evidence="1">
    <location>
        <begin position="296"/>
        <end position="306"/>
    </location>
</feature>
<feature type="compositionally biased region" description="Low complexity" evidence="1">
    <location>
        <begin position="234"/>
        <end position="253"/>
    </location>
</feature>
<feature type="region of interest" description="Disordered" evidence="1">
    <location>
        <begin position="1"/>
        <end position="52"/>
    </location>
</feature>
<dbReference type="RefSeq" id="WP_136429125.1">
    <property type="nucleotide sequence ID" value="NZ_SSSM01000006.1"/>
</dbReference>
<evidence type="ECO:0000256" key="2">
    <source>
        <dbReference type="SAM" id="Phobius"/>
    </source>
</evidence>
<feature type="region of interest" description="Disordered" evidence="1">
    <location>
        <begin position="70"/>
        <end position="257"/>
    </location>
</feature>
<evidence type="ECO:0000256" key="1">
    <source>
        <dbReference type="SAM" id="MobiDB-lite"/>
    </source>
</evidence>
<feature type="compositionally biased region" description="Basic and acidic residues" evidence="1">
    <location>
        <begin position="181"/>
        <end position="191"/>
    </location>
</feature>
<accession>A0A4S4FHT2</accession>
<keyword evidence="2" id="KW-1133">Transmembrane helix</keyword>
<organism evidence="3 4">
    <name type="scientific">Naasia lichenicola</name>
    <dbReference type="NCBI Taxonomy" id="2565933"/>
    <lineage>
        <taxon>Bacteria</taxon>
        <taxon>Bacillati</taxon>
        <taxon>Actinomycetota</taxon>
        <taxon>Actinomycetes</taxon>
        <taxon>Micrococcales</taxon>
        <taxon>Microbacteriaceae</taxon>
        <taxon>Naasia</taxon>
    </lineage>
</organism>
<dbReference type="Proteomes" id="UP000309133">
    <property type="component" value="Unassembled WGS sequence"/>
</dbReference>
<protein>
    <submittedName>
        <fullName evidence="3">Uncharacterized protein</fullName>
    </submittedName>
</protein>
<reference evidence="3 4" key="1">
    <citation type="submission" date="2019-04" db="EMBL/GenBank/DDBJ databases">
        <authorList>
            <person name="Jiang L."/>
        </authorList>
    </citation>
    <scope>NUCLEOTIDE SEQUENCE [LARGE SCALE GENOMIC DNA]</scope>
    <source>
        <strain evidence="3 4">YIM 131853</strain>
    </source>
</reference>
<keyword evidence="2" id="KW-0472">Membrane</keyword>
<feature type="compositionally biased region" description="Polar residues" evidence="1">
    <location>
        <begin position="132"/>
        <end position="144"/>
    </location>
</feature>
<name>A0A4S4FHT2_9MICO</name>
<dbReference type="EMBL" id="SSSM01000006">
    <property type="protein sequence ID" value="THG28695.1"/>
    <property type="molecule type" value="Genomic_DNA"/>
</dbReference>
<feature type="compositionally biased region" description="Polar residues" evidence="1">
    <location>
        <begin position="100"/>
        <end position="114"/>
    </location>
</feature>
<comment type="caution">
    <text evidence="3">The sequence shown here is derived from an EMBL/GenBank/DDBJ whole genome shotgun (WGS) entry which is preliminary data.</text>
</comment>
<feature type="compositionally biased region" description="Pro residues" evidence="1">
    <location>
        <begin position="400"/>
        <end position="409"/>
    </location>
</feature>
<feature type="region of interest" description="Disordered" evidence="1">
    <location>
        <begin position="395"/>
        <end position="450"/>
    </location>
</feature>
<feature type="compositionally biased region" description="Low complexity" evidence="1">
    <location>
        <begin position="165"/>
        <end position="177"/>
    </location>
</feature>
<keyword evidence="4" id="KW-1185">Reference proteome</keyword>
<dbReference type="OrthoDB" id="5125954at2"/>
<feature type="compositionally biased region" description="Basic and acidic residues" evidence="1">
    <location>
        <begin position="23"/>
        <end position="42"/>
    </location>
</feature>
<feature type="region of interest" description="Disordered" evidence="1">
    <location>
        <begin position="278"/>
        <end position="373"/>
    </location>
</feature>
<gene>
    <name evidence="3" type="ORF">E6C64_18085</name>
</gene>
<feature type="compositionally biased region" description="Basic and acidic residues" evidence="1">
    <location>
        <begin position="1"/>
        <end position="11"/>
    </location>
</feature>
<feature type="transmembrane region" description="Helical" evidence="2">
    <location>
        <begin position="549"/>
        <end position="571"/>
    </location>
</feature>
<sequence>MTLWNEQRERQGTAYAQSAPPASRREARDAERQAAVDQRETDGALGQHPSEIYDVNASGNIWDTISRKAASQLSDVASDAERRTGRSVSDTDYPSEPLSYLTQGRPSVPSYSVENTRRPRGSSMLVDGPQGASDQGNRSAQQPVAPQRNAAAEITGEPYGRRSHAAPAAPEPESSAPTEHTLSRRELRQIRETGQVGPFSAAQLSPQVSQPPAPPWQSEPQRSAAGQQVPLRPAPAAFSAAPAPQQSPNPYSSGGYVPFEETATVEMSAIEKRALSADLPAPTLPKPPFARPTVQFPGQAQRQAESQQHDFDEVAPRTVPVNVMRSTPPAQAPAPVRPQAAAPAPAQPFYEPQAYQAPDPEQYGDQQYGQQFGQPAYGKSEAALQGFEAMIQQAGGPREAPQPPMPQRQPQPVRSERPFTPPTGHWSTQVDDHDDHLPFDGLLSRDVGSTGSSGNALIMSNDPQPDLFNALNSTGEIMATGQLDLPRSLSSTGASDMYDSAEIDRIFEDQDHQTSDVVPVRAARAVATHTSTRSVVSPRKRRGGMLPTVLAITAAVMAVGVIALLFGSYVLRLF</sequence>
<dbReference type="AlphaFoldDB" id="A0A4S4FHT2"/>
<evidence type="ECO:0000313" key="3">
    <source>
        <dbReference type="EMBL" id="THG28695.1"/>
    </source>
</evidence>
<proteinExistence type="predicted"/>
<feature type="compositionally biased region" description="Low complexity" evidence="1">
    <location>
        <begin position="337"/>
        <end position="373"/>
    </location>
</feature>
<keyword evidence="2" id="KW-0812">Transmembrane</keyword>
<evidence type="ECO:0000313" key="4">
    <source>
        <dbReference type="Proteomes" id="UP000309133"/>
    </source>
</evidence>